<accession>A0A9W6SXH7</accession>
<dbReference type="GO" id="GO:0006351">
    <property type="term" value="P:DNA-templated transcription"/>
    <property type="evidence" value="ECO:0007669"/>
    <property type="project" value="InterPro"/>
</dbReference>
<name>A0A9W6SXH7_CANBO</name>
<dbReference type="InterPro" id="IPR007219">
    <property type="entry name" value="XnlR_reg_dom"/>
</dbReference>
<feature type="compositionally biased region" description="Low complexity" evidence="5">
    <location>
        <begin position="22"/>
        <end position="44"/>
    </location>
</feature>
<dbReference type="GO" id="GO:0005634">
    <property type="term" value="C:nucleus"/>
    <property type="evidence" value="ECO:0007669"/>
    <property type="project" value="UniProtKB-SubCell"/>
</dbReference>
<evidence type="ECO:0000313" key="7">
    <source>
        <dbReference type="EMBL" id="GME68097.1"/>
    </source>
</evidence>
<keyword evidence="2" id="KW-0479">Metal-binding</keyword>
<dbReference type="GO" id="GO:0003677">
    <property type="term" value="F:DNA binding"/>
    <property type="evidence" value="ECO:0007669"/>
    <property type="project" value="InterPro"/>
</dbReference>
<dbReference type="PROSITE" id="PS50048">
    <property type="entry name" value="ZN2_CY6_FUNGAL_2"/>
    <property type="match status" value="1"/>
</dbReference>
<keyword evidence="4" id="KW-0175">Coiled coil</keyword>
<comment type="subcellular location">
    <subcellularLocation>
        <location evidence="1">Nucleus</location>
    </subcellularLocation>
</comment>
<evidence type="ECO:0000256" key="2">
    <source>
        <dbReference type="ARBA" id="ARBA00022723"/>
    </source>
</evidence>
<dbReference type="PANTHER" id="PTHR31001:SF90">
    <property type="entry name" value="CENTROMERE DNA-BINDING PROTEIN COMPLEX CBF3 SUBUNIT B"/>
    <property type="match status" value="1"/>
</dbReference>
<dbReference type="EMBL" id="BSXN01000325">
    <property type="protein sequence ID" value="GME68097.1"/>
    <property type="molecule type" value="Genomic_DNA"/>
</dbReference>
<reference evidence="7" key="1">
    <citation type="submission" date="2023-04" db="EMBL/GenBank/DDBJ databases">
        <title>Candida boidinii NBRC 10035.</title>
        <authorList>
            <person name="Ichikawa N."/>
            <person name="Sato H."/>
            <person name="Tonouchi N."/>
        </authorList>
    </citation>
    <scope>NUCLEOTIDE SEQUENCE</scope>
    <source>
        <strain evidence="7">NBRC 10035</strain>
    </source>
</reference>
<dbReference type="CDD" id="cd12148">
    <property type="entry name" value="fungal_TF_MHR"/>
    <property type="match status" value="1"/>
</dbReference>
<evidence type="ECO:0000256" key="1">
    <source>
        <dbReference type="ARBA" id="ARBA00004123"/>
    </source>
</evidence>
<dbReference type="Proteomes" id="UP001165120">
    <property type="component" value="Unassembled WGS sequence"/>
</dbReference>
<dbReference type="Pfam" id="PF04082">
    <property type="entry name" value="Fungal_trans"/>
    <property type="match status" value="1"/>
</dbReference>
<evidence type="ECO:0000256" key="3">
    <source>
        <dbReference type="ARBA" id="ARBA00023242"/>
    </source>
</evidence>
<dbReference type="SUPFAM" id="SSF57701">
    <property type="entry name" value="Zn2/Cys6 DNA-binding domain"/>
    <property type="match status" value="1"/>
</dbReference>
<keyword evidence="3" id="KW-0539">Nucleus</keyword>
<evidence type="ECO:0000313" key="8">
    <source>
        <dbReference type="Proteomes" id="UP001165120"/>
    </source>
</evidence>
<proteinExistence type="predicted"/>
<dbReference type="PANTHER" id="PTHR31001">
    <property type="entry name" value="UNCHARACTERIZED TRANSCRIPTIONAL REGULATORY PROTEIN"/>
    <property type="match status" value="1"/>
</dbReference>
<sequence>MGSDIRSEFHSIANPSSLERVSNNSGYTDSSNSNNNNNGRYSSSMTDNIDNAQRRKKQRISFSCSMCRSRKIKCDEQKPVCGSCTKSGVPKHKCNYNEASPWMQSMSNNPENENLDSVKSQLQSMKNMIKRLEQQIESASSNPSVNIQDTNVKIRGPSAYDMPILNELMDLRKPSFVFNNGGCDTFFTFSFGSTFARHEKFLQKVKMFSDIMFESAKLWKDNSEDSMEEKNSSESEYFEYQTESFEEDNFIRMMSLILPKYEGIMERFKYFQKHLSIIFDFLDINVVEGYLKANFKVGLMGEIIFHKLEKSSIYSEAALVLAVIALTTLFSTEHTYHNPYKDTLGKLIYLTEKALSLSSFLRKQSIPALQTLLILRAIKVYDPKRVYELSLRKEYSIFQEALNISVSMGLHRDPESIRAMIYKDIQLPLSISKRAWRKTWNSIKILDDYYSSRLVTPQLIEQQFSDCSSVGIYEHNTKILKLTRGIVERLCSEI</sequence>
<comment type="caution">
    <text evidence="7">The sequence shown here is derived from an EMBL/GenBank/DDBJ whole genome shotgun (WGS) entry which is preliminary data.</text>
</comment>
<dbReference type="AlphaFoldDB" id="A0A9W6SXH7"/>
<gene>
    <name evidence="7" type="ORF">Cboi02_000139400</name>
</gene>
<protein>
    <submittedName>
        <fullName evidence="7">Unnamed protein product</fullName>
    </submittedName>
</protein>
<keyword evidence="8" id="KW-1185">Reference proteome</keyword>
<feature type="domain" description="Zn(2)-C6 fungal-type" evidence="6">
    <location>
        <begin position="63"/>
        <end position="96"/>
    </location>
</feature>
<organism evidence="7 8">
    <name type="scientific">Candida boidinii</name>
    <name type="common">Yeast</name>
    <dbReference type="NCBI Taxonomy" id="5477"/>
    <lineage>
        <taxon>Eukaryota</taxon>
        <taxon>Fungi</taxon>
        <taxon>Dikarya</taxon>
        <taxon>Ascomycota</taxon>
        <taxon>Saccharomycotina</taxon>
        <taxon>Pichiomycetes</taxon>
        <taxon>Pichiales</taxon>
        <taxon>Pichiaceae</taxon>
        <taxon>Ogataea</taxon>
        <taxon>Ogataea/Candida clade</taxon>
    </lineage>
</organism>
<feature type="coiled-coil region" evidence="4">
    <location>
        <begin position="115"/>
        <end position="142"/>
    </location>
</feature>
<evidence type="ECO:0000256" key="4">
    <source>
        <dbReference type="SAM" id="Coils"/>
    </source>
</evidence>
<dbReference type="Gene3D" id="4.10.240.10">
    <property type="entry name" value="Zn(2)-C6 fungal-type DNA-binding domain"/>
    <property type="match status" value="1"/>
</dbReference>
<dbReference type="InterPro" id="IPR036864">
    <property type="entry name" value="Zn2-C6_fun-type_DNA-bd_sf"/>
</dbReference>
<dbReference type="GO" id="GO:0008270">
    <property type="term" value="F:zinc ion binding"/>
    <property type="evidence" value="ECO:0007669"/>
    <property type="project" value="InterPro"/>
</dbReference>
<dbReference type="CDD" id="cd00067">
    <property type="entry name" value="GAL4"/>
    <property type="match status" value="1"/>
</dbReference>
<dbReference type="SMART" id="SM00066">
    <property type="entry name" value="GAL4"/>
    <property type="match status" value="1"/>
</dbReference>
<feature type="region of interest" description="Disordered" evidence="5">
    <location>
        <begin position="1"/>
        <end position="55"/>
    </location>
</feature>
<dbReference type="InterPro" id="IPR001138">
    <property type="entry name" value="Zn2Cys6_DnaBD"/>
</dbReference>
<evidence type="ECO:0000259" key="6">
    <source>
        <dbReference type="PROSITE" id="PS50048"/>
    </source>
</evidence>
<dbReference type="GO" id="GO:0000981">
    <property type="term" value="F:DNA-binding transcription factor activity, RNA polymerase II-specific"/>
    <property type="evidence" value="ECO:0007669"/>
    <property type="project" value="InterPro"/>
</dbReference>
<dbReference type="Pfam" id="PF00172">
    <property type="entry name" value="Zn_clus"/>
    <property type="match status" value="1"/>
</dbReference>
<dbReference type="InterPro" id="IPR050613">
    <property type="entry name" value="Sec_Metabolite_Reg"/>
</dbReference>
<evidence type="ECO:0000256" key="5">
    <source>
        <dbReference type="SAM" id="MobiDB-lite"/>
    </source>
</evidence>